<dbReference type="EMBL" id="BMDC01000001">
    <property type="protein sequence ID" value="GGH62118.1"/>
    <property type="molecule type" value="Genomic_DNA"/>
</dbReference>
<proteinExistence type="predicted"/>
<reference evidence="2 3" key="1">
    <citation type="journal article" date="2014" name="Int. J. Syst. Evol. Microbiol.">
        <title>Complete genome sequence of Corynebacterium casei LMG S-19264T (=DSM 44701T), isolated from a smear-ripened cheese.</title>
        <authorList>
            <consortium name="US DOE Joint Genome Institute (JGI-PGF)"/>
            <person name="Walter F."/>
            <person name="Albersmeier A."/>
            <person name="Kalinowski J."/>
            <person name="Ruckert C."/>
        </authorList>
    </citation>
    <scope>NUCLEOTIDE SEQUENCE [LARGE SCALE GENOMIC DNA]</scope>
    <source>
        <strain evidence="2 3">CCM 8669</strain>
    </source>
</reference>
<evidence type="ECO:0000313" key="2">
    <source>
        <dbReference type="EMBL" id="GGH62118.1"/>
    </source>
</evidence>
<evidence type="ECO:0000313" key="3">
    <source>
        <dbReference type="Proteomes" id="UP000600171"/>
    </source>
</evidence>
<keyword evidence="3" id="KW-1185">Reference proteome</keyword>
<feature type="region of interest" description="Disordered" evidence="1">
    <location>
        <begin position="1"/>
        <end position="32"/>
    </location>
</feature>
<evidence type="ECO:0000256" key="1">
    <source>
        <dbReference type="SAM" id="MobiDB-lite"/>
    </source>
</evidence>
<dbReference type="RefSeq" id="WP_188359494.1">
    <property type="nucleotide sequence ID" value="NZ_BMDC01000001.1"/>
</dbReference>
<protein>
    <submittedName>
        <fullName evidence="2">Uncharacterized protein</fullName>
    </submittedName>
</protein>
<accession>A0A917IRB2</accession>
<feature type="compositionally biased region" description="Pro residues" evidence="1">
    <location>
        <begin position="9"/>
        <end position="31"/>
    </location>
</feature>
<sequence length="89" mass="10014">MALRFHVPPNWPTPPEGWAPEPGWQPDPAWGPAPEGWKFWVEDDETGQDAAAEEELFHHDSRYFDHYRCDSAGSDSGAGADSRGCFQVR</sequence>
<name>A0A917IRB2_9MICC</name>
<comment type="caution">
    <text evidence="2">The sequence shown here is derived from an EMBL/GenBank/DDBJ whole genome shotgun (WGS) entry which is preliminary data.</text>
</comment>
<dbReference type="AlphaFoldDB" id="A0A917IRB2"/>
<organism evidence="2 3">
    <name type="scientific">Rothia aerolata</name>
    <dbReference type="NCBI Taxonomy" id="1812262"/>
    <lineage>
        <taxon>Bacteria</taxon>
        <taxon>Bacillati</taxon>
        <taxon>Actinomycetota</taxon>
        <taxon>Actinomycetes</taxon>
        <taxon>Micrococcales</taxon>
        <taxon>Micrococcaceae</taxon>
        <taxon>Rothia</taxon>
    </lineage>
</organism>
<gene>
    <name evidence="2" type="ORF">GCM10007359_12020</name>
</gene>
<dbReference type="Proteomes" id="UP000600171">
    <property type="component" value="Unassembled WGS sequence"/>
</dbReference>